<accession>A0A2H5X8X5</accession>
<sequence>MAQATAKVLVAVKPKETVARVGEWLAVTLTIALREVRSLFSSWVAYVTLAFFTVWAGFFFFAIVRLGQTSDMRYLFWNMAVILFIVLPMVTMRLLAEERRLGTLELLLTSPVTDWQVVLGKFLGAYFWLVVALGLTLYVPYLVYRFSGGTVDLGPYWTAYIGLLLFGAAAIAVGVFWSSLTDNQIIAAFGTFGTLLLAYVITWPTEGTGTLAEICRKVSLYYRYQDFTAGLVQSKDALFFLSVTFAFLYLSVQVLSSRRWR</sequence>
<keyword evidence="5 6" id="KW-0472">Membrane</keyword>
<keyword evidence="3 6" id="KW-0812">Transmembrane</keyword>
<keyword evidence="2" id="KW-1003">Cell membrane</keyword>
<evidence type="ECO:0000256" key="3">
    <source>
        <dbReference type="ARBA" id="ARBA00022692"/>
    </source>
</evidence>
<proteinExistence type="predicted"/>
<reference evidence="9" key="1">
    <citation type="submission" date="2017-09" db="EMBL/GenBank/DDBJ databases">
        <title>Metaegenomics of thermophilic ammonia-oxidizing enrichment culture.</title>
        <authorList>
            <person name="Kato S."/>
            <person name="Suzuki K."/>
        </authorList>
    </citation>
    <scope>NUCLEOTIDE SEQUENCE [LARGE SCALE GENOMIC DNA]</scope>
</reference>
<feature type="domain" description="ABC-2 type transporter transmembrane" evidence="7">
    <location>
        <begin position="74"/>
        <end position="206"/>
    </location>
</feature>
<dbReference type="AlphaFoldDB" id="A0A2H5X8X5"/>
<feature type="transmembrane region" description="Helical" evidence="6">
    <location>
        <begin position="75"/>
        <end position="96"/>
    </location>
</feature>
<feature type="transmembrane region" description="Helical" evidence="6">
    <location>
        <begin position="43"/>
        <end position="63"/>
    </location>
</feature>
<evidence type="ECO:0000259" key="7">
    <source>
        <dbReference type="Pfam" id="PF12698"/>
    </source>
</evidence>
<feature type="transmembrane region" description="Helical" evidence="6">
    <location>
        <begin position="237"/>
        <end position="255"/>
    </location>
</feature>
<dbReference type="Proteomes" id="UP000236173">
    <property type="component" value="Unassembled WGS sequence"/>
</dbReference>
<feature type="transmembrane region" description="Helical" evidence="6">
    <location>
        <begin position="117"/>
        <end position="139"/>
    </location>
</feature>
<evidence type="ECO:0000313" key="9">
    <source>
        <dbReference type="Proteomes" id="UP000236173"/>
    </source>
</evidence>
<evidence type="ECO:0000256" key="4">
    <source>
        <dbReference type="ARBA" id="ARBA00022989"/>
    </source>
</evidence>
<evidence type="ECO:0000256" key="5">
    <source>
        <dbReference type="ARBA" id="ARBA00023136"/>
    </source>
</evidence>
<name>A0A2H5X8X5_9BACT</name>
<evidence type="ECO:0000313" key="8">
    <source>
        <dbReference type="EMBL" id="GBC97631.1"/>
    </source>
</evidence>
<dbReference type="PANTHER" id="PTHR30294:SF29">
    <property type="entry name" value="MULTIDRUG ABC TRANSPORTER PERMEASE YBHS-RELATED"/>
    <property type="match status" value="1"/>
</dbReference>
<dbReference type="GO" id="GO:0140359">
    <property type="term" value="F:ABC-type transporter activity"/>
    <property type="evidence" value="ECO:0007669"/>
    <property type="project" value="InterPro"/>
</dbReference>
<evidence type="ECO:0000256" key="1">
    <source>
        <dbReference type="ARBA" id="ARBA00004651"/>
    </source>
</evidence>
<evidence type="ECO:0000256" key="2">
    <source>
        <dbReference type="ARBA" id="ARBA00022475"/>
    </source>
</evidence>
<evidence type="ECO:0000256" key="6">
    <source>
        <dbReference type="SAM" id="Phobius"/>
    </source>
</evidence>
<feature type="transmembrane region" description="Helical" evidence="6">
    <location>
        <begin position="159"/>
        <end position="178"/>
    </location>
</feature>
<dbReference type="GO" id="GO:0005886">
    <property type="term" value="C:plasma membrane"/>
    <property type="evidence" value="ECO:0007669"/>
    <property type="project" value="UniProtKB-SubCell"/>
</dbReference>
<protein>
    <recommendedName>
        <fullName evidence="7">ABC-2 type transporter transmembrane domain-containing protein</fullName>
    </recommendedName>
</protein>
<keyword evidence="4 6" id="KW-1133">Transmembrane helix</keyword>
<dbReference type="PANTHER" id="PTHR30294">
    <property type="entry name" value="MEMBRANE COMPONENT OF ABC TRANSPORTER YHHJ-RELATED"/>
    <property type="match status" value="1"/>
</dbReference>
<dbReference type="Pfam" id="PF12698">
    <property type="entry name" value="ABC2_membrane_3"/>
    <property type="match status" value="1"/>
</dbReference>
<dbReference type="InterPro" id="IPR013525">
    <property type="entry name" value="ABC2_TM"/>
</dbReference>
<comment type="subcellular location">
    <subcellularLocation>
        <location evidence="1">Cell membrane</location>
        <topology evidence="1">Multi-pass membrane protein</topology>
    </subcellularLocation>
</comment>
<gene>
    <name evidence="8" type="ORF">HRbin17_00119</name>
</gene>
<dbReference type="InterPro" id="IPR051449">
    <property type="entry name" value="ABC-2_transporter_component"/>
</dbReference>
<dbReference type="EMBL" id="BEHT01000001">
    <property type="protein sequence ID" value="GBC97631.1"/>
    <property type="molecule type" value="Genomic_DNA"/>
</dbReference>
<organism evidence="8 9">
    <name type="scientific">Candidatus Fervidibacter japonicus</name>
    <dbReference type="NCBI Taxonomy" id="2035412"/>
    <lineage>
        <taxon>Bacteria</taxon>
        <taxon>Candidatus Fervidibacterota</taxon>
        <taxon>Candidatus Fervidibacter</taxon>
    </lineage>
</organism>
<comment type="caution">
    <text evidence="8">The sequence shown here is derived from an EMBL/GenBank/DDBJ whole genome shotgun (WGS) entry which is preliminary data.</text>
</comment>
<feature type="transmembrane region" description="Helical" evidence="6">
    <location>
        <begin position="185"/>
        <end position="203"/>
    </location>
</feature>